<dbReference type="Proteomes" id="UP000230353">
    <property type="component" value="Unassembled WGS sequence"/>
</dbReference>
<sequence length="175" mass="20852">MKKDFLHTKIKTLEIIASQKNLLKKIREALSLIKKTDIKEYDRLFSRLNTIFITNKNGYANEFFMPEKIWFANKSVILKNDINWLASLIVHESFHATQFKNGKYTIPLNKLEKPALKLQAEFLEKLEGKKSKKDIDRVSKEKYWNKMSKDKNSFAYFRNLLNLYENRKLDLKSKK</sequence>
<name>A0A2H0WL32_9BACT</name>
<accession>A0A2H0WL32</accession>
<evidence type="ECO:0000313" key="1">
    <source>
        <dbReference type="EMBL" id="PIS13371.1"/>
    </source>
</evidence>
<gene>
    <name evidence="1" type="ORF">COT67_02270</name>
</gene>
<comment type="caution">
    <text evidence="1">The sequence shown here is derived from an EMBL/GenBank/DDBJ whole genome shotgun (WGS) entry which is preliminary data.</text>
</comment>
<dbReference type="EMBL" id="PEZL01000032">
    <property type="protein sequence ID" value="PIS13371.1"/>
    <property type="molecule type" value="Genomic_DNA"/>
</dbReference>
<dbReference type="AlphaFoldDB" id="A0A2H0WL32"/>
<organism evidence="1 2">
    <name type="scientific">Candidatus Tagabacteria bacterium CG09_land_8_20_14_0_10_41_14</name>
    <dbReference type="NCBI Taxonomy" id="1975021"/>
    <lineage>
        <taxon>Bacteria</taxon>
        <taxon>Candidatus Tagaibacteriota</taxon>
    </lineage>
</organism>
<protein>
    <submittedName>
        <fullName evidence="1">Uncharacterized protein</fullName>
    </submittedName>
</protein>
<reference evidence="2" key="1">
    <citation type="submission" date="2017-09" db="EMBL/GenBank/DDBJ databases">
        <title>Depth-based differentiation of microbial function through sediment-hosted aquifers and enrichment of novel symbionts in the deep terrestrial subsurface.</title>
        <authorList>
            <person name="Probst A.J."/>
            <person name="Ladd B."/>
            <person name="Jarett J.K."/>
            <person name="Geller-Mcgrath D.E."/>
            <person name="Sieber C.M.K."/>
            <person name="Emerson J.B."/>
            <person name="Anantharaman K."/>
            <person name="Thomas B.C."/>
            <person name="Malmstrom R."/>
            <person name="Stieglmeier M."/>
            <person name="Klingl A."/>
            <person name="Woyke T."/>
            <person name="Ryan C.M."/>
            <person name="Banfield J.F."/>
        </authorList>
    </citation>
    <scope>NUCLEOTIDE SEQUENCE [LARGE SCALE GENOMIC DNA]</scope>
</reference>
<proteinExistence type="predicted"/>
<evidence type="ECO:0000313" key="2">
    <source>
        <dbReference type="Proteomes" id="UP000230353"/>
    </source>
</evidence>